<protein>
    <recommendedName>
        <fullName evidence="4">DUF3299 domain-containing protein</fullName>
    </recommendedName>
</protein>
<keyword evidence="1" id="KW-0732">Signal</keyword>
<evidence type="ECO:0000313" key="2">
    <source>
        <dbReference type="EMBL" id="MFG6488582.1"/>
    </source>
</evidence>
<evidence type="ECO:0000313" key="3">
    <source>
        <dbReference type="Proteomes" id="UP001606134"/>
    </source>
</evidence>
<feature type="chain" id="PRO_5046913590" description="DUF3299 domain-containing protein" evidence="1">
    <location>
        <begin position="23"/>
        <end position="162"/>
    </location>
</feature>
<accession>A0ABW7HF84</accession>
<evidence type="ECO:0008006" key="4">
    <source>
        <dbReference type="Google" id="ProtNLM"/>
    </source>
</evidence>
<organism evidence="2 3">
    <name type="scientific">Pelomonas candidula</name>
    <dbReference type="NCBI Taxonomy" id="3299025"/>
    <lineage>
        <taxon>Bacteria</taxon>
        <taxon>Pseudomonadati</taxon>
        <taxon>Pseudomonadota</taxon>
        <taxon>Betaproteobacteria</taxon>
        <taxon>Burkholderiales</taxon>
        <taxon>Sphaerotilaceae</taxon>
        <taxon>Roseateles</taxon>
    </lineage>
</organism>
<dbReference type="RefSeq" id="WP_394413766.1">
    <property type="nucleotide sequence ID" value="NZ_JBIGIC010000009.1"/>
</dbReference>
<evidence type="ECO:0000256" key="1">
    <source>
        <dbReference type="SAM" id="SignalP"/>
    </source>
</evidence>
<comment type="caution">
    <text evidence="2">The sequence shown here is derived from an EMBL/GenBank/DDBJ whole genome shotgun (WGS) entry which is preliminary data.</text>
</comment>
<dbReference type="EMBL" id="JBIGIC010000009">
    <property type="protein sequence ID" value="MFG6488582.1"/>
    <property type="molecule type" value="Genomic_DNA"/>
</dbReference>
<keyword evidence="3" id="KW-1185">Reference proteome</keyword>
<dbReference type="Proteomes" id="UP001606134">
    <property type="component" value="Unassembled WGS sequence"/>
</dbReference>
<feature type="signal peptide" evidence="1">
    <location>
        <begin position="1"/>
        <end position="22"/>
    </location>
</feature>
<name>A0ABW7HF84_9BURK</name>
<gene>
    <name evidence="2" type="ORF">ACG04R_17980</name>
</gene>
<sequence>MRLLPLLALTASIGLTALPAGAVPPLELAFSDFFAQPIGPRGLEPTPALRAASGHEVRLVGFMVQREQPQAGRFLLTPRPVSMAEHADGDADDLPASTVTVVLPESQSQRLVAYQPGPFALTGRLEYGPAEDETGRVSWLRLHLAADALAAQPGAAAAPHSH</sequence>
<proteinExistence type="predicted"/>
<reference evidence="2 3" key="1">
    <citation type="submission" date="2024-08" db="EMBL/GenBank/DDBJ databases">
        <authorList>
            <person name="Lu H."/>
        </authorList>
    </citation>
    <scope>NUCLEOTIDE SEQUENCE [LARGE SCALE GENOMIC DNA]</scope>
    <source>
        <strain evidence="2 3">BYS78W</strain>
    </source>
</reference>